<dbReference type="PANTHER" id="PTHR33474:SF18">
    <property type="entry name" value="PROTEIN, PUTATIVE-RELATED"/>
    <property type="match status" value="1"/>
</dbReference>
<organism evidence="2 3">
    <name type="scientific">Crotalaria pallida</name>
    <name type="common">Smooth rattlebox</name>
    <name type="synonym">Crotalaria striata</name>
    <dbReference type="NCBI Taxonomy" id="3830"/>
    <lineage>
        <taxon>Eukaryota</taxon>
        <taxon>Viridiplantae</taxon>
        <taxon>Streptophyta</taxon>
        <taxon>Embryophyta</taxon>
        <taxon>Tracheophyta</taxon>
        <taxon>Spermatophyta</taxon>
        <taxon>Magnoliopsida</taxon>
        <taxon>eudicotyledons</taxon>
        <taxon>Gunneridae</taxon>
        <taxon>Pentapetalae</taxon>
        <taxon>rosids</taxon>
        <taxon>fabids</taxon>
        <taxon>Fabales</taxon>
        <taxon>Fabaceae</taxon>
        <taxon>Papilionoideae</taxon>
        <taxon>50 kb inversion clade</taxon>
        <taxon>genistoids sensu lato</taxon>
        <taxon>core genistoids</taxon>
        <taxon>Crotalarieae</taxon>
        <taxon>Crotalaria</taxon>
    </lineage>
</organism>
<dbReference type="PANTHER" id="PTHR33474">
    <property type="entry name" value="TRANSMEMBRANE PROTEIN"/>
    <property type="match status" value="1"/>
</dbReference>
<comment type="caution">
    <text evidence="2">The sequence shown here is derived from an EMBL/GenBank/DDBJ whole genome shotgun (WGS) entry which is preliminary data.</text>
</comment>
<gene>
    <name evidence="2" type="ORF">RIF29_19651</name>
</gene>
<dbReference type="AlphaFoldDB" id="A0AAN9F1N3"/>
<proteinExistence type="predicted"/>
<evidence type="ECO:0000256" key="1">
    <source>
        <dbReference type="SAM" id="SignalP"/>
    </source>
</evidence>
<dbReference type="EMBL" id="JAYWIO010000004">
    <property type="protein sequence ID" value="KAK7266989.1"/>
    <property type="molecule type" value="Genomic_DNA"/>
</dbReference>
<keyword evidence="3" id="KW-1185">Reference proteome</keyword>
<keyword evidence="1" id="KW-0732">Signal</keyword>
<reference evidence="2 3" key="1">
    <citation type="submission" date="2024-01" db="EMBL/GenBank/DDBJ databases">
        <title>The genomes of 5 underutilized Papilionoideae crops provide insights into root nodulation and disease resistanc.</title>
        <authorList>
            <person name="Yuan L."/>
        </authorList>
    </citation>
    <scope>NUCLEOTIDE SEQUENCE [LARGE SCALE GENOMIC DNA]</scope>
    <source>
        <strain evidence="2">ZHUSHIDOU_FW_LH</strain>
        <tissue evidence="2">Leaf</tissue>
    </source>
</reference>
<name>A0AAN9F1N3_CROPI</name>
<protein>
    <submittedName>
        <fullName evidence="2">Uncharacterized protein</fullName>
    </submittedName>
</protein>
<feature type="chain" id="PRO_5042848439" evidence="1">
    <location>
        <begin position="22"/>
        <end position="91"/>
    </location>
</feature>
<sequence length="91" mass="10352">MENKALPILLIILFCLSYIAAVPATRSSMIRKVDPFVLDHQEDLAMDLRNNEELFDMKQYGLEERMMMDIADYPPIGANPIHDPKPPPGKP</sequence>
<dbReference type="Proteomes" id="UP001372338">
    <property type="component" value="Unassembled WGS sequence"/>
</dbReference>
<accession>A0AAN9F1N3</accession>
<evidence type="ECO:0000313" key="3">
    <source>
        <dbReference type="Proteomes" id="UP001372338"/>
    </source>
</evidence>
<evidence type="ECO:0000313" key="2">
    <source>
        <dbReference type="EMBL" id="KAK7266989.1"/>
    </source>
</evidence>
<feature type="signal peptide" evidence="1">
    <location>
        <begin position="1"/>
        <end position="21"/>
    </location>
</feature>